<evidence type="ECO:0000256" key="3">
    <source>
        <dbReference type="ARBA" id="ARBA00019596"/>
    </source>
</evidence>
<dbReference type="PANTHER" id="PTHR21597:SF0">
    <property type="entry name" value="THO COMPLEX SUBUNIT 2"/>
    <property type="match status" value="1"/>
</dbReference>
<feature type="domain" description="THO complex subunit 2 N-terminal" evidence="9">
    <location>
        <begin position="488"/>
        <end position="635"/>
    </location>
</feature>
<evidence type="ECO:0000313" key="10">
    <source>
        <dbReference type="EMBL" id="GAQ83675.1"/>
    </source>
</evidence>
<feature type="compositionally biased region" description="Basic and acidic residues" evidence="6">
    <location>
        <begin position="1449"/>
        <end position="1489"/>
    </location>
</feature>
<keyword evidence="4" id="KW-0539">Nucleus</keyword>
<protein>
    <recommendedName>
        <fullName evidence="3">THO complex subunit 2</fullName>
    </recommendedName>
</protein>
<comment type="similarity">
    <text evidence="2">Belongs to the THOC2 family.</text>
</comment>
<feature type="domain" description="THO complex subunitTHOC2 N-terminal" evidence="8">
    <location>
        <begin position="650"/>
        <end position="724"/>
    </location>
</feature>
<sequence length="1960" mass="217798">MSPDNTYKDMAVENAGRISFCAVDFKFATDDAVKQWFQEGGLSKWVVPEALPTGRFAYEVAWRVVLGDLPAKRAPAVLQAAGVTTDDSHKDTGYVLGDSIVVVDAEIDQLAAKSGGSGPSHDEGAAATAMAQAGKQKLKEMANELILAGLMSVQQLAEVAETEFLLEGGYTFTKQPQFKGKVIRVNTKLMYTQTKFNLLAEESEGYAKVATLLGQEGTITEGSLESAKRTIQSLIGFFDLDPNRVLDITMDSFEMNPGYSILLNIISMFKRSGRAQVLGFKFQYYQREQVSQATPQSLYRLAGRLIKEDLIDIDALWPHLTPSDEEGVEEYQTWLKERVAEANRYGVVNLASTEATGAESEQVTPANQNVDVSRPAAFEEEGVKQQQEKLGRHQKLGLLEGLLHADDWTRAQMVLERLGGLAPLSWPPVAKALCRAVTLNVAPFYSATQLPYLSGKKSSSAAVAPNDETPSSFHLSEAVVIPARVVNMLLTLGPYLYRDGALFTKVCRSLRAHILTAAYGFPLPNFHVSAVFGVVQDGVIDACTPGLQSAIRNAATVLEKVLLPALMVTPANPAMSFEVWEVLKLLPYELRYELYGTWDSVGAGNNQEELEKWLPMLIFARKFANVEARKILRRVADIKDKAFQQHELLLNKLTHANPMVTLSSIVKQMENYTAMIPAAIAAFKGLNYLEHEIVEYLILQALAQKRDRLKDSGLDTADWLQHLAEFVGSWGKKHHSVINLHGILQMMVKQAINGQPWDLVILQEMLGQMANVRVVEDTQEDLQEAMAGGEKLYFEAFNIGSMKLTKQETKTVNKALVKLKETLYPSPEDAPRLAMPLLIGIAQLRNRILYEADPFSMPTPNVKVTGGQYDMLHKIFIQLYEYLVKAVPEAEFASLVPPLNELVHSYHLEPELAMLIYRPVLQDLKLKPAPKLARPSEANGDALEEAVTDWTTEPADDNQLAVKLGDVTLTWKSLLGTVQSFHAPATWHIMSPLLYLRFWSLSLSDIYVPKARYLSEIEKVQKAAKDAAKEAESLTGSDQKKRDREAKFLRDTVTNLENELAAQEKTVEAVKQILIREKDQWQIRHKKAGDRASTERVLSDQACGDRAADGRPTDDPPEKRTAISDFFQTCIFPRVTLSLPDALFCFHFLNLLHEINAPGLPTMQVITFVLVKTLEPLVALSSEYEALRYGKFLGKLLKLLQHWKADEETFQRECAREPHSRLTGKEKASKFLDYQEQTWRWHQWITRIIGRHLDSKDPMRIRNSLVVLKELKDIFPAVKKHARIFELKLEKLINGKETTEDILIIARSYKGILIQKQNTMVAPHVFNPRLDPPPARESTPASGRSQQASLPPKASPLGPSRPPSGKPAATAGVAASGVSKRESASDLTAVDQAVKAKPAVNGVAKEAKAVEGREQKLERGEGSPARVVPGREETSTPGSRLNPNAKPFAPKDEPKTKAEEKVEDKRSKRQEWRPKEAKAEPKVEPKPDDTEQEEGEISATPDRKHEPDFEDEHRPRVSDVRKESPVRRESPARKDRESAPSAGEKVPLGKLLATVNRRESVPDRGAPERTIPRGPAPLPPVKKDKDGGRDVSATRERGKESDVGRGRDGDVGRGSDAAREGLKSGRESGESRGIPRNDSKDGLRDVVSERDGLKPREPATGTPPGFPPRSRPNSGTAEGKHGEKLTSGVSERLGSLKEGKATSRDVEKRAKEAEPRRGPVRDEVEGRESRKALLRDAPTAEMGPKVAEGRVRVDEPEGKRVKGETRVSERSNNGRDVIDARTKLPSVDRKAGLEERLLGADERKLSGGAEERRGSKIISLSGRSKASREEGEIAERPDVRKRLSASPADRRASEEGGRKDRGKRPPKEDREEPERERKRHKHDLDAHPSDQRQVVRSLATVDPPRRVVLDDDHPRRAFPEELPRRGGFDDRVRGSVDEPRRGVYEDRGRFLPDDDGRGGA</sequence>
<dbReference type="Pfam" id="PF11262">
    <property type="entry name" value="Tho2"/>
    <property type="match status" value="1"/>
</dbReference>
<dbReference type="InterPro" id="IPR021418">
    <property type="entry name" value="THO_THOC2_C"/>
</dbReference>
<feature type="compositionally biased region" description="Basic and acidic residues" evidence="6">
    <location>
        <begin position="1826"/>
        <end position="1841"/>
    </location>
</feature>
<feature type="region of interest" description="Disordered" evidence="6">
    <location>
        <begin position="1086"/>
        <end position="1119"/>
    </location>
</feature>
<evidence type="ECO:0000259" key="9">
    <source>
        <dbReference type="Pfam" id="PF16134"/>
    </source>
</evidence>
<gene>
    <name evidence="10" type="ORF">KFL_001570140</name>
</gene>
<feature type="domain" description="THO complex subunit 2 N-terminal" evidence="9">
    <location>
        <begin position="275"/>
        <end position="456"/>
    </location>
</feature>
<dbReference type="InterPro" id="IPR032302">
    <property type="entry name" value="THOC2_N"/>
</dbReference>
<dbReference type="OMA" id="QERWTCI"/>
<dbReference type="Proteomes" id="UP000054558">
    <property type="component" value="Unassembled WGS sequence"/>
</dbReference>
<dbReference type="GO" id="GO:0006397">
    <property type="term" value="P:mRNA processing"/>
    <property type="evidence" value="ECO:0007669"/>
    <property type="project" value="InterPro"/>
</dbReference>
<evidence type="ECO:0000256" key="1">
    <source>
        <dbReference type="ARBA" id="ARBA00004123"/>
    </source>
</evidence>
<feature type="compositionally biased region" description="Basic and acidic residues" evidence="6">
    <location>
        <begin position="1501"/>
        <end position="1538"/>
    </location>
</feature>
<evidence type="ECO:0000259" key="8">
    <source>
        <dbReference type="Pfam" id="PF11732"/>
    </source>
</evidence>
<evidence type="ECO:0000259" key="7">
    <source>
        <dbReference type="Pfam" id="PF11262"/>
    </source>
</evidence>
<feature type="domain" description="THO complex subunitTHOC2 C-terminal" evidence="7">
    <location>
        <begin position="987"/>
        <end position="1311"/>
    </location>
</feature>
<feature type="compositionally biased region" description="Basic and acidic residues" evidence="6">
    <location>
        <begin position="1089"/>
        <end position="1098"/>
    </location>
</feature>
<feature type="coiled-coil region" evidence="5">
    <location>
        <begin position="1010"/>
        <end position="1073"/>
    </location>
</feature>
<organism evidence="10 11">
    <name type="scientific">Klebsormidium nitens</name>
    <name type="common">Green alga</name>
    <name type="synonym">Ulothrix nitens</name>
    <dbReference type="NCBI Taxonomy" id="105231"/>
    <lineage>
        <taxon>Eukaryota</taxon>
        <taxon>Viridiplantae</taxon>
        <taxon>Streptophyta</taxon>
        <taxon>Klebsormidiophyceae</taxon>
        <taxon>Klebsormidiales</taxon>
        <taxon>Klebsormidiaceae</taxon>
        <taxon>Klebsormidium</taxon>
    </lineage>
</organism>
<evidence type="ECO:0000313" key="11">
    <source>
        <dbReference type="Proteomes" id="UP000054558"/>
    </source>
</evidence>
<dbReference type="EMBL" id="DF237106">
    <property type="protein sequence ID" value="GAQ83675.1"/>
    <property type="molecule type" value="Genomic_DNA"/>
</dbReference>
<feature type="compositionally biased region" description="Basic and acidic residues" evidence="6">
    <location>
        <begin position="1694"/>
        <end position="1734"/>
    </location>
</feature>
<dbReference type="Pfam" id="PF11732">
    <property type="entry name" value="Thoc2"/>
    <property type="match status" value="1"/>
</dbReference>
<dbReference type="OrthoDB" id="29024at2759"/>
<dbReference type="GO" id="GO:0000445">
    <property type="term" value="C:THO complex part of transcription export complex"/>
    <property type="evidence" value="ECO:0000318"/>
    <property type="project" value="GO_Central"/>
</dbReference>
<evidence type="ECO:0000256" key="6">
    <source>
        <dbReference type="SAM" id="MobiDB-lite"/>
    </source>
</evidence>
<dbReference type="InterPro" id="IPR021726">
    <property type="entry name" value="THO_THOC2_N"/>
</dbReference>
<accession>A0A0U9HNT5</accession>
<keyword evidence="5" id="KW-0175">Coiled coil</keyword>
<evidence type="ECO:0000256" key="2">
    <source>
        <dbReference type="ARBA" id="ARBA00007857"/>
    </source>
</evidence>
<feature type="compositionally biased region" description="Low complexity" evidence="6">
    <location>
        <begin position="1368"/>
        <end position="1378"/>
    </location>
</feature>
<dbReference type="PANTHER" id="PTHR21597">
    <property type="entry name" value="THO2 PROTEIN"/>
    <property type="match status" value="1"/>
</dbReference>
<name>A0A0U9HNT5_KLENI</name>
<feature type="region of interest" description="Disordered" evidence="6">
    <location>
        <begin position="1324"/>
        <end position="1383"/>
    </location>
</feature>
<evidence type="ECO:0000256" key="4">
    <source>
        <dbReference type="ARBA" id="ARBA00023242"/>
    </source>
</evidence>
<dbReference type="Pfam" id="PF16134">
    <property type="entry name" value="THOC2_N"/>
    <property type="match status" value="3"/>
</dbReference>
<comment type="subcellular location">
    <subcellularLocation>
        <location evidence="1">Nucleus</location>
    </subcellularLocation>
</comment>
<feature type="domain" description="THO complex subunit 2 N-terminal" evidence="9">
    <location>
        <begin position="136"/>
        <end position="253"/>
    </location>
</feature>
<feature type="compositionally biased region" description="Basic and acidic residues" evidence="6">
    <location>
        <begin position="1405"/>
        <end position="1421"/>
    </location>
</feature>
<feature type="compositionally biased region" description="Basic and acidic residues" evidence="6">
    <location>
        <begin position="1106"/>
        <end position="1119"/>
    </location>
</feature>
<keyword evidence="11" id="KW-1185">Reference proteome</keyword>
<feature type="compositionally biased region" description="Basic and acidic residues" evidence="6">
    <location>
        <begin position="1903"/>
        <end position="1960"/>
    </location>
</feature>
<feature type="compositionally biased region" description="Polar residues" evidence="6">
    <location>
        <begin position="1339"/>
        <end position="1349"/>
    </location>
</feature>
<feature type="compositionally biased region" description="Basic and acidic residues" evidence="6">
    <location>
        <begin position="1581"/>
        <end position="1657"/>
    </location>
</feature>
<feature type="region of interest" description="Disordered" evidence="6">
    <location>
        <begin position="1399"/>
        <end position="1960"/>
    </location>
</feature>
<dbReference type="GO" id="GO:0006406">
    <property type="term" value="P:mRNA export from nucleus"/>
    <property type="evidence" value="ECO:0000318"/>
    <property type="project" value="GO_Central"/>
</dbReference>
<feature type="compositionally biased region" description="Basic and acidic residues" evidence="6">
    <location>
        <begin position="1556"/>
        <end position="1571"/>
    </location>
</feature>
<feature type="compositionally biased region" description="Basic and acidic residues" evidence="6">
    <location>
        <begin position="1747"/>
        <end position="1814"/>
    </location>
</feature>
<dbReference type="STRING" id="105231.A0A0U9HNT5"/>
<reference evidence="10 11" key="1">
    <citation type="journal article" date="2014" name="Nat. Commun.">
        <title>Klebsormidium flaccidum genome reveals primary factors for plant terrestrial adaptation.</title>
        <authorList>
            <person name="Hori K."/>
            <person name="Maruyama F."/>
            <person name="Fujisawa T."/>
            <person name="Togashi T."/>
            <person name="Yamamoto N."/>
            <person name="Seo M."/>
            <person name="Sato S."/>
            <person name="Yamada T."/>
            <person name="Mori H."/>
            <person name="Tajima N."/>
            <person name="Moriyama T."/>
            <person name="Ikeuchi M."/>
            <person name="Watanabe M."/>
            <person name="Wada H."/>
            <person name="Kobayashi K."/>
            <person name="Saito M."/>
            <person name="Masuda T."/>
            <person name="Sasaki-Sekimoto Y."/>
            <person name="Mashiguchi K."/>
            <person name="Awai K."/>
            <person name="Shimojima M."/>
            <person name="Masuda S."/>
            <person name="Iwai M."/>
            <person name="Nobusawa T."/>
            <person name="Narise T."/>
            <person name="Kondo S."/>
            <person name="Saito H."/>
            <person name="Sato R."/>
            <person name="Murakawa M."/>
            <person name="Ihara Y."/>
            <person name="Oshima-Yamada Y."/>
            <person name="Ohtaka K."/>
            <person name="Satoh M."/>
            <person name="Sonobe K."/>
            <person name="Ishii M."/>
            <person name="Ohtani R."/>
            <person name="Kanamori-Sato M."/>
            <person name="Honoki R."/>
            <person name="Miyazaki D."/>
            <person name="Mochizuki H."/>
            <person name="Umetsu J."/>
            <person name="Higashi K."/>
            <person name="Shibata D."/>
            <person name="Kamiya Y."/>
            <person name="Sato N."/>
            <person name="Nakamura Y."/>
            <person name="Tabata S."/>
            <person name="Ida S."/>
            <person name="Kurokawa K."/>
            <person name="Ohta H."/>
        </authorList>
    </citation>
    <scope>NUCLEOTIDE SEQUENCE [LARGE SCALE GENOMIC DNA]</scope>
    <source>
        <strain evidence="10 11">NIES-2285</strain>
    </source>
</reference>
<proteinExistence type="inferred from homology"/>
<dbReference type="InterPro" id="IPR040007">
    <property type="entry name" value="Tho2"/>
</dbReference>
<evidence type="ECO:0000256" key="5">
    <source>
        <dbReference type="SAM" id="Coils"/>
    </source>
</evidence>
<dbReference type="GO" id="GO:0003729">
    <property type="term" value="F:mRNA binding"/>
    <property type="evidence" value="ECO:0000318"/>
    <property type="project" value="GO_Central"/>
</dbReference>
<feature type="compositionally biased region" description="Basic and acidic residues" evidence="6">
    <location>
        <begin position="1848"/>
        <end position="1890"/>
    </location>
</feature>